<evidence type="ECO:0000256" key="1">
    <source>
        <dbReference type="ARBA" id="ARBA00023239"/>
    </source>
</evidence>
<keyword evidence="4" id="KW-1185">Reference proteome</keyword>
<dbReference type="InterPro" id="IPR032465">
    <property type="entry name" value="ACMSD"/>
</dbReference>
<evidence type="ECO:0000313" key="3">
    <source>
        <dbReference type="EMBL" id="GAA3611868.1"/>
    </source>
</evidence>
<evidence type="ECO:0000259" key="2">
    <source>
        <dbReference type="Pfam" id="PF04909"/>
    </source>
</evidence>
<dbReference type="RefSeq" id="WP_345576088.1">
    <property type="nucleotide sequence ID" value="NZ_BAABDQ010000048.1"/>
</dbReference>
<organism evidence="3 4">
    <name type="scientific">Nonomuraea rosea</name>
    <dbReference type="NCBI Taxonomy" id="638574"/>
    <lineage>
        <taxon>Bacteria</taxon>
        <taxon>Bacillati</taxon>
        <taxon>Actinomycetota</taxon>
        <taxon>Actinomycetes</taxon>
        <taxon>Streptosporangiales</taxon>
        <taxon>Streptosporangiaceae</taxon>
        <taxon>Nonomuraea</taxon>
    </lineage>
</organism>
<keyword evidence="1" id="KW-0456">Lyase</keyword>
<feature type="domain" description="Amidohydrolase-related" evidence="2">
    <location>
        <begin position="5"/>
        <end position="260"/>
    </location>
</feature>
<reference evidence="4" key="1">
    <citation type="journal article" date="2019" name="Int. J. Syst. Evol. Microbiol.">
        <title>The Global Catalogue of Microorganisms (GCM) 10K type strain sequencing project: providing services to taxonomists for standard genome sequencing and annotation.</title>
        <authorList>
            <consortium name="The Broad Institute Genomics Platform"/>
            <consortium name="The Broad Institute Genome Sequencing Center for Infectious Disease"/>
            <person name="Wu L."/>
            <person name="Ma J."/>
        </authorList>
    </citation>
    <scope>NUCLEOTIDE SEQUENCE [LARGE SCALE GENOMIC DNA]</scope>
    <source>
        <strain evidence="4">JCM 17326</strain>
    </source>
</reference>
<accession>A0ABP6ZMQ6</accession>
<dbReference type="SUPFAM" id="SSF51556">
    <property type="entry name" value="Metallo-dependent hydrolases"/>
    <property type="match status" value="1"/>
</dbReference>
<protein>
    <submittedName>
        <fullName evidence="3">Amidohydrolase family protein</fullName>
    </submittedName>
</protein>
<dbReference type="PANTHER" id="PTHR21240">
    <property type="entry name" value="2-AMINO-3-CARBOXYLMUCONATE-6-SEMIALDEHYDE DECARBOXYLASE"/>
    <property type="match status" value="1"/>
</dbReference>
<sequence>MPIVDAQVHAWSSGESTGHHRRSPITRDVLDAEMTRAGVDRVVLVPPLWDPHGNAYSVELAQAAPDRFAVMGLLKPGDDPAALRDLPGMLGLRCLFNTPERLAPLLEGRFDRVWPVAEDLGLAVALLIPGSLQLVNGIAGRHPSLKIIVDHLAVPRGATGPEAFEHLPQLLALAAHPNVHVKAAGVGDYALDPYPFSSLDKVLRQVCDAFGPERIVWASDLSRLHHPYRRCVTHLPEALPWLPDTDLELIMGGNICRLLDWH</sequence>
<dbReference type="Proteomes" id="UP001500630">
    <property type="component" value="Unassembled WGS sequence"/>
</dbReference>
<dbReference type="EMBL" id="BAABDQ010000048">
    <property type="protein sequence ID" value="GAA3611868.1"/>
    <property type="molecule type" value="Genomic_DNA"/>
</dbReference>
<proteinExistence type="predicted"/>
<comment type="caution">
    <text evidence="3">The sequence shown here is derived from an EMBL/GenBank/DDBJ whole genome shotgun (WGS) entry which is preliminary data.</text>
</comment>
<dbReference type="InterPro" id="IPR006680">
    <property type="entry name" value="Amidohydro-rel"/>
</dbReference>
<name>A0ABP6ZMQ6_9ACTN</name>
<dbReference type="InterPro" id="IPR032466">
    <property type="entry name" value="Metal_Hydrolase"/>
</dbReference>
<dbReference type="Pfam" id="PF04909">
    <property type="entry name" value="Amidohydro_2"/>
    <property type="match status" value="1"/>
</dbReference>
<dbReference type="PANTHER" id="PTHR21240:SF28">
    <property type="entry name" value="ISO-OROTATE DECARBOXYLASE (EUROFUNG)"/>
    <property type="match status" value="1"/>
</dbReference>
<gene>
    <name evidence="3" type="ORF">GCM10022419_116050</name>
</gene>
<evidence type="ECO:0000313" key="4">
    <source>
        <dbReference type="Proteomes" id="UP001500630"/>
    </source>
</evidence>
<dbReference type="Gene3D" id="3.20.20.140">
    <property type="entry name" value="Metal-dependent hydrolases"/>
    <property type="match status" value="1"/>
</dbReference>